<comment type="function">
    <text evidence="8">Plays a role in the organization of both preexisting and nascent microtubules in interphase cells. During mitosis, required for the organization and orientation of the mitotic spindle.</text>
</comment>
<evidence type="ECO:0000256" key="6">
    <source>
        <dbReference type="ARBA" id="ARBA00023054"/>
    </source>
</evidence>
<dbReference type="GO" id="GO:0005813">
    <property type="term" value="C:centrosome"/>
    <property type="evidence" value="ECO:0007669"/>
    <property type="project" value="UniProtKB-SubCell"/>
</dbReference>
<organism evidence="10 11">
    <name type="scientific">Acanthosepion pharaonis</name>
    <name type="common">Pharaoh cuttlefish</name>
    <name type="synonym">Sepia pharaonis</name>
    <dbReference type="NCBI Taxonomy" id="158019"/>
    <lineage>
        <taxon>Eukaryota</taxon>
        <taxon>Metazoa</taxon>
        <taxon>Spiralia</taxon>
        <taxon>Lophotrochozoa</taxon>
        <taxon>Mollusca</taxon>
        <taxon>Cephalopoda</taxon>
        <taxon>Coleoidea</taxon>
        <taxon>Decapodiformes</taxon>
        <taxon>Sepiida</taxon>
        <taxon>Sepiina</taxon>
        <taxon>Sepiidae</taxon>
        <taxon>Acanthosepion</taxon>
    </lineage>
</organism>
<accession>A0A812E6I4</accession>
<dbReference type="EMBL" id="CAHIKZ030004725">
    <property type="protein sequence ID" value="CAE1314640.1"/>
    <property type="molecule type" value="Genomic_DNA"/>
</dbReference>
<dbReference type="PANTHER" id="PTHR14594:SF1">
    <property type="entry name" value="CENTROSOMAL PROTEIN OF 70 KDA"/>
    <property type="match status" value="1"/>
</dbReference>
<dbReference type="GO" id="GO:0060271">
    <property type="term" value="P:cilium assembly"/>
    <property type="evidence" value="ECO:0007669"/>
    <property type="project" value="InterPro"/>
</dbReference>
<evidence type="ECO:0000256" key="3">
    <source>
        <dbReference type="ARBA" id="ARBA00018408"/>
    </source>
</evidence>
<evidence type="ECO:0000313" key="11">
    <source>
        <dbReference type="Proteomes" id="UP000597762"/>
    </source>
</evidence>
<reference evidence="10" key="1">
    <citation type="submission" date="2021-01" db="EMBL/GenBank/DDBJ databases">
        <authorList>
            <person name="Li R."/>
            <person name="Bekaert M."/>
        </authorList>
    </citation>
    <scope>NUCLEOTIDE SEQUENCE</scope>
    <source>
        <strain evidence="10">Farmed</strain>
    </source>
</reference>
<evidence type="ECO:0000256" key="7">
    <source>
        <dbReference type="ARBA" id="ARBA00023212"/>
    </source>
</evidence>
<evidence type="ECO:0000313" key="10">
    <source>
        <dbReference type="EMBL" id="CAE1314640.1"/>
    </source>
</evidence>
<dbReference type="Proteomes" id="UP000597762">
    <property type="component" value="Unassembled WGS sequence"/>
</dbReference>
<gene>
    <name evidence="10" type="ORF">SPHA_65650</name>
</gene>
<evidence type="ECO:0000256" key="9">
    <source>
        <dbReference type="SAM" id="Coils"/>
    </source>
</evidence>
<protein>
    <recommendedName>
        <fullName evidence="3">Centrosomal protein of 70 kDa</fullName>
    </recommendedName>
</protein>
<proteinExistence type="predicted"/>
<evidence type="ECO:0000256" key="8">
    <source>
        <dbReference type="ARBA" id="ARBA00025273"/>
    </source>
</evidence>
<comment type="subunit">
    <text evidence="2">Directly interacts with tubulin-gamma; this interaction determines centrosomal localization.</text>
</comment>
<keyword evidence="7" id="KW-0206">Cytoskeleton</keyword>
<dbReference type="GO" id="GO:0043015">
    <property type="term" value="F:gamma-tubulin binding"/>
    <property type="evidence" value="ECO:0007669"/>
    <property type="project" value="InterPro"/>
</dbReference>
<evidence type="ECO:0000256" key="1">
    <source>
        <dbReference type="ARBA" id="ARBA00004300"/>
    </source>
</evidence>
<name>A0A812E6I4_ACAPH</name>
<evidence type="ECO:0000256" key="5">
    <source>
        <dbReference type="ARBA" id="ARBA00022803"/>
    </source>
</evidence>
<sequence>MLIIFQESHCLRGNSFPESSLVEDRYPTAAGDAADIGLKSRCDKLQEEVDNLKRELEADKIRNKKSLPPREDILAEFQKRTATIHSLMDEKLLDIVNSYENKIQSLEKDLEYYRVKHKNRDTVFDQDEMSTKMQDVILKYDKQIKEYNEKIKFLEEQIEVLKLDAESRPQMKEFRALQQQAKKMKRLLDYYNIRYVPDESGSFPNVVSHKYNTNVDSIDMLPFYSSKLYLQDICQELEVEDLDEILPSLQKLKHNAERANKYKQFSIKVCGLVQQVGHDDDERFTRHSIKNGISEVALKHVQETLVQWTEDLKSLENLVTSINELVVIAAPWSKVQIYPSDSFEAMSTKLSGINQKKNYSFIKEEKTSRAMLENIVHHFQMLFDIRSISGVYPTMNQIYTKIGEQQNVMKILKNYLGLDPSAKPTKVVDAVSQLCQIHNATTSTQLKQLLQTEDLEGIIGRLEEYNMFFPAFRQVMSELLEILCVQSVSDVVPTVKTLTLLAQ</sequence>
<dbReference type="PANTHER" id="PTHR14594">
    <property type="entry name" value="CENTROSOMAL PROTEIN OF 70 KDA"/>
    <property type="match status" value="1"/>
</dbReference>
<feature type="coiled-coil region" evidence="9">
    <location>
        <begin position="89"/>
        <end position="164"/>
    </location>
</feature>
<keyword evidence="4" id="KW-0963">Cytoplasm</keyword>
<feature type="coiled-coil region" evidence="9">
    <location>
        <begin position="35"/>
        <end position="62"/>
    </location>
</feature>
<evidence type="ECO:0000256" key="2">
    <source>
        <dbReference type="ARBA" id="ARBA00011832"/>
    </source>
</evidence>
<dbReference type="GO" id="GO:0070507">
    <property type="term" value="P:regulation of microtubule cytoskeleton organization"/>
    <property type="evidence" value="ECO:0007669"/>
    <property type="project" value="InterPro"/>
</dbReference>
<keyword evidence="5" id="KW-0802">TPR repeat</keyword>
<dbReference type="OrthoDB" id="2020926at2759"/>
<evidence type="ECO:0000256" key="4">
    <source>
        <dbReference type="ARBA" id="ARBA00022490"/>
    </source>
</evidence>
<comment type="subcellular location">
    <subcellularLocation>
        <location evidence="1">Cytoplasm</location>
        <location evidence="1">Cytoskeleton</location>
        <location evidence="1">Microtubule organizing center</location>
        <location evidence="1">Centrosome</location>
    </subcellularLocation>
</comment>
<dbReference type="AlphaFoldDB" id="A0A812E6I4"/>
<dbReference type="InterPro" id="IPR037692">
    <property type="entry name" value="CEP70"/>
</dbReference>
<keyword evidence="11" id="KW-1185">Reference proteome</keyword>
<comment type="caution">
    <text evidence="10">The sequence shown here is derived from an EMBL/GenBank/DDBJ whole genome shotgun (WGS) entry which is preliminary data.</text>
</comment>
<keyword evidence="6 9" id="KW-0175">Coiled coil</keyword>